<comment type="caution">
    <text evidence="10">The sequence shown here is derived from an EMBL/GenBank/DDBJ whole genome shotgun (WGS) entry which is preliminary data.</text>
</comment>
<evidence type="ECO:0000256" key="4">
    <source>
        <dbReference type="ARBA" id="ARBA00023027"/>
    </source>
</evidence>
<dbReference type="Gene3D" id="3.90.110.10">
    <property type="entry name" value="Lactate dehydrogenase/glycoside hydrolase, family 4, C-terminal"/>
    <property type="match status" value="1"/>
</dbReference>
<comment type="similarity">
    <text evidence="1 7">Belongs to the glycosyl hydrolase 4 family.</text>
</comment>
<dbReference type="EMBL" id="JBHSBL010000027">
    <property type="protein sequence ID" value="MFC4071197.1"/>
    <property type="molecule type" value="Genomic_DNA"/>
</dbReference>
<dbReference type="PANTHER" id="PTHR32092">
    <property type="entry name" value="6-PHOSPHO-BETA-GLUCOSIDASE-RELATED"/>
    <property type="match status" value="1"/>
</dbReference>
<dbReference type="Pfam" id="PF11975">
    <property type="entry name" value="Glyco_hydro_4C"/>
    <property type="match status" value="1"/>
</dbReference>
<dbReference type="Pfam" id="PF02056">
    <property type="entry name" value="Glyco_hydro_4"/>
    <property type="match status" value="1"/>
</dbReference>
<sequence>MRLTILGGGGFRVPLVHRALLADRRRTGITELVLHDVDPGRLGAIGRVLAAQARDVPDAPALITTADLDEAVTGADFVFCAIRVGGLRGRVVDERVALSAGVLGQETVGAGGISYGLRTAPEAHRIAARIARLAPAAWTINFTNPAGLVTEAMSAHLGNRVIGICDSPAGLVDRVVRSIGADPATVRVDYAGLNHLGWLYGVHHISRPETATTPASADRPETATTPAPADRPENATTPAPADRPDGTTGLLGDLLADPRRLASVEEGRLFGAGRLRELQAVPNEYLHYYYDAAGTLAAVRDAARTRGEFLLGQQDRCYAEIAARDPLDAWSEAWREREATYMAENRDLTGAGDREHDESRPAGYEGVALAVMRALAHDEPAGLILNVRNGGTLGVLDDDAVVEVPCTVTAAGAVPQPVAPLPAHGIDLVRAVKTSERHILEAAASGSRTSAVRAMAAHPLVGPEVAARLIDTYRSEFPELAYLRPDQAG</sequence>
<dbReference type="PRINTS" id="PR00732">
    <property type="entry name" value="GLHYDRLASE4"/>
</dbReference>
<keyword evidence="5" id="KW-0464">Manganese</keyword>
<gene>
    <name evidence="10" type="ORF">ACFO0C_40225</name>
</gene>
<evidence type="ECO:0000256" key="5">
    <source>
        <dbReference type="ARBA" id="ARBA00023211"/>
    </source>
</evidence>
<protein>
    <submittedName>
        <fullName evidence="10">6-phospho-beta-glucosidase</fullName>
    </submittedName>
</protein>
<evidence type="ECO:0000256" key="2">
    <source>
        <dbReference type="ARBA" id="ARBA00022723"/>
    </source>
</evidence>
<evidence type="ECO:0000313" key="10">
    <source>
        <dbReference type="EMBL" id="MFC4071197.1"/>
    </source>
</evidence>
<reference evidence="11" key="1">
    <citation type="journal article" date="2019" name="Int. J. Syst. Evol. Microbiol.">
        <title>The Global Catalogue of Microorganisms (GCM) 10K type strain sequencing project: providing services to taxonomists for standard genome sequencing and annotation.</title>
        <authorList>
            <consortium name="The Broad Institute Genomics Platform"/>
            <consortium name="The Broad Institute Genome Sequencing Center for Infectious Disease"/>
            <person name="Wu L."/>
            <person name="Ma J."/>
        </authorList>
    </citation>
    <scope>NUCLEOTIDE SEQUENCE [LARGE SCALE GENOMIC DNA]</scope>
    <source>
        <strain evidence="11">TBRC 5832</strain>
    </source>
</reference>
<feature type="domain" description="Glycosyl hydrolase family 4 C-terminal" evidence="9">
    <location>
        <begin position="190"/>
        <end position="461"/>
    </location>
</feature>
<dbReference type="Gene3D" id="3.40.50.720">
    <property type="entry name" value="NAD(P)-binding Rossmann-like Domain"/>
    <property type="match status" value="1"/>
</dbReference>
<keyword evidence="3 7" id="KW-0378">Hydrolase</keyword>
<dbReference type="InterPro" id="IPR036291">
    <property type="entry name" value="NAD(P)-bd_dom_sf"/>
</dbReference>
<dbReference type="Proteomes" id="UP001595867">
    <property type="component" value="Unassembled WGS sequence"/>
</dbReference>
<dbReference type="RefSeq" id="WP_378072071.1">
    <property type="nucleotide sequence ID" value="NZ_JBHSBL010000027.1"/>
</dbReference>
<dbReference type="InterPro" id="IPR015955">
    <property type="entry name" value="Lactate_DH/Glyco_Ohase_4_C"/>
</dbReference>
<dbReference type="PANTHER" id="PTHR32092:SF5">
    <property type="entry name" value="6-PHOSPHO-BETA-GLUCOSIDASE"/>
    <property type="match status" value="1"/>
</dbReference>
<keyword evidence="2" id="KW-0479">Metal-binding</keyword>
<keyword evidence="6 7" id="KW-0326">Glycosidase</keyword>
<comment type="cofactor">
    <cofactor evidence="7">
        <name>NAD(+)</name>
        <dbReference type="ChEBI" id="CHEBI:57540"/>
    </cofactor>
    <text evidence="7">Binds 1 NAD(+) per subunit.</text>
</comment>
<keyword evidence="11" id="KW-1185">Reference proteome</keyword>
<dbReference type="SUPFAM" id="SSF51735">
    <property type="entry name" value="NAD(P)-binding Rossmann-fold domains"/>
    <property type="match status" value="1"/>
</dbReference>
<dbReference type="SUPFAM" id="SSF56327">
    <property type="entry name" value="LDH C-terminal domain-like"/>
    <property type="match status" value="1"/>
</dbReference>
<evidence type="ECO:0000313" key="11">
    <source>
        <dbReference type="Proteomes" id="UP001595867"/>
    </source>
</evidence>
<evidence type="ECO:0000259" key="9">
    <source>
        <dbReference type="Pfam" id="PF11975"/>
    </source>
</evidence>
<organism evidence="10 11">
    <name type="scientific">Actinoplanes subglobosus</name>
    <dbReference type="NCBI Taxonomy" id="1547892"/>
    <lineage>
        <taxon>Bacteria</taxon>
        <taxon>Bacillati</taxon>
        <taxon>Actinomycetota</taxon>
        <taxon>Actinomycetes</taxon>
        <taxon>Micromonosporales</taxon>
        <taxon>Micromonosporaceae</taxon>
        <taxon>Actinoplanes</taxon>
    </lineage>
</organism>
<proteinExistence type="inferred from homology"/>
<evidence type="ECO:0000256" key="7">
    <source>
        <dbReference type="RuleBase" id="RU361152"/>
    </source>
</evidence>
<evidence type="ECO:0000256" key="1">
    <source>
        <dbReference type="ARBA" id="ARBA00010141"/>
    </source>
</evidence>
<evidence type="ECO:0000256" key="6">
    <source>
        <dbReference type="ARBA" id="ARBA00023295"/>
    </source>
</evidence>
<name>A0ABV8J3N0_9ACTN</name>
<evidence type="ECO:0000256" key="3">
    <source>
        <dbReference type="ARBA" id="ARBA00022801"/>
    </source>
</evidence>
<accession>A0ABV8J3N0</accession>
<feature type="region of interest" description="Disordered" evidence="8">
    <location>
        <begin position="209"/>
        <end position="252"/>
    </location>
</feature>
<keyword evidence="4 7" id="KW-0520">NAD</keyword>
<dbReference type="InterPro" id="IPR022616">
    <property type="entry name" value="Glyco_hydro_4_C"/>
</dbReference>
<dbReference type="InterPro" id="IPR001088">
    <property type="entry name" value="Glyco_hydro_4"/>
</dbReference>
<evidence type="ECO:0000256" key="8">
    <source>
        <dbReference type="SAM" id="MobiDB-lite"/>
    </source>
</evidence>